<dbReference type="Proteomes" id="UP000887540">
    <property type="component" value="Unplaced"/>
</dbReference>
<evidence type="ECO:0000256" key="1">
    <source>
        <dbReference type="SAM" id="MobiDB-lite"/>
    </source>
</evidence>
<dbReference type="WBParaSite" id="ACRNAN_scaffold5441.g25371.t1">
    <property type="protein sequence ID" value="ACRNAN_scaffold5441.g25371.t1"/>
    <property type="gene ID" value="ACRNAN_scaffold5441.g25371"/>
</dbReference>
<accession>A0A914E2Q8</accession>
<reference evidence="3" key="1">
    <citation type="submission" date="2022-11" db="UniProtKB">
        <authorList>
            <consortium name="WormBaseParasite"/>
        </authorList>
    </citation>
    <scope>IDENTIFICATION</scope>
</reference>
<dbReference type="AlphaFoldDB" id="A0A914E2Q8"/>
<feature type="region of interest" description="Disordered" evidence="1">
    <location>
        <begin position="453"/>
        <end position="490"/>
    </location>
</feature>
<sequence>MPGISQIGFGINGNYTTSPESIGKLIFYKGNVLDKSTNGYYFDGWSNGWSNQCTPGDFYEYELEFKRTTCCINTASINLPEQTPQQTCRRFNATIDWFTKDGIVFNELRANISAGFDDPDNKDTLTVISSKNYQILYDDQMDINLFIDGVLIDLSSDQEGLSAAPNIGHFVFIDAYIIVKKLNTSDLHLATTSSISIYKHSSVYYNDDGSPFSEESPCATRDVEVFSNNPYSDEYAGMTSKSRICCTDWQPIAQNFTATPSKKPPKSYTWLIILYIFISILIMSEKSEKFTVKEDPTTSESLKNEESLEIPPEKRPFEDPINRTKILIQYIRLKQKRARAEMEQKTAMKQKKRDAQEKLQNDKEQLKEIEDEIKKIEAKKNELTIYRHELINQSKVVLQKESELKKRREEDEKRRREEMEMQRRQQAQQLEQAQQQIIQQQLLAQLMAQRAHATPSPLASHRASPYPMLPQQFHPPQQTMSSSPSLSRLSVPSSAQIPAAPMLDANSLLFTALFNQMNGAIRHGFPNIPGVPTTEQKR</sequence>
<evidence type="ECO:0000313" key="2">
    <source>
        <dbReference type="Proteomes" id="UP000887540"/>
    </source>
</evidence>
<evidence type="ECO:0000313" key="3">
    <source>
        <dbReference type="WBParaSite" id="ACRNAN_scaffold5441.g25371.t1"/>
    </source>
</evidence>
<protein>
    <submittedName>
        <fullName evidence="3">Uncharacterized protein</fullName>
    </submittedName>
</protein>
<feature type="region of interest" description="Disordered" evidence="1">
    <location>
        <begin position="293"/>
        <end position="316"/>
    </location>
</feature>
<keyword evidence="2" id="KW-1185">Reference proteome</keyword>
<feature type="region of interest" description="Disordered" evidence="1">
    <location>
        <begin position="400"/>
        <end position="428"/>
    </location>
</feature>
<feature type="compositionally biased region" description="Basic and acidic residues" evidence="1">
    <location>
        <begin position="353"/>
        <end position="363"/>
    </location>
</feature>
<name>A0A914E2Q8_9BILA</name>
<feature type="compositionally biased region" description="Low complexity" evidence="1">
    <location>
        <begin position="481"/>
        <end position="490"/>
    </location>
</feature>
<organism evidence="2 3">
    <name type="scientific">Acrobeloides nanus</name>
    <dbReference type="NCBI Taxonomy" id="290746"/>
    <lineage>
        <taxon>Eukaryota</taxon>
        <taxon>Metazoa</taxon>
        <taxon>Ecdysozoa</taxon>
        <taxon>Nematoda</taxon>
        <taxon>Chromadorea</taxon>
        <taxon>Rhabditida</taxon>
        <taxon>Tylenchina</taxon>
        <taxon>Cephalobomorpha</taxon>
        <taxon>Cephaloboidea</taxon>
        <taxon>Cephalobidae</taxon>
        <taxon>Acrobeloides</taxon>
    </lineage>
</organism>
<proteinExistence type="predicted"/>
<feature type="compositionally biased region" description="Basic and acidic residues" evidence="1">
    <location>
        <begin position="400"/>
        <end position="423"/>
    </location>
</feature>
<feature type="region of interest" description="Disordered" evidence="1">
    <location>
        <begin position="344"/>
        <end position="363"/>
    </location>
</feature>